<dbReference type="RefSeq" id="WP_322135035.1">
    <property type="nucleotide sequence ID" value="NZ_CP085036.1"/>
</dbReference>
<dbReference type="Pfam" id="PF04122">
    <property type="entry name" value="CW_binding_2"/>
    <property type="match status" value="3"/>
</dbReference>
<keyword evidence="5" id="KW-1185">Reference proteome</keyword>
<dbReference type="InterPro" id="IPR036691">
    <property type="entry name" value="Endo/exonu/phosph_ase_sf"/>
</dbReference>
<feature type="domain" description="LTD" evidence="3">
    <location>
        <begin position="29"/>
        <end position="151"/>
    </location>
</feature>
<dbReference type="PROSITE" id="PS51841">
    <property type="entry name" value="LTD"/>
    <property type="match status" value="1"/>
</dbReference>
<dbReference type="PANTHER" id="PTHR42834:SF1">
    <property type="entry name" value="ENDONUCLEASE_EXONUCLEASE_PHOSPHATASE FAMILY PROTEIN (AFU_ORTHOLOGUE AFUA_3G09210)"/>
    <property type="match status" value="1"/>
</dbReference>
<evidence type="ECO:0000259" key="3">
    <source>
        <dbReference type="PROSITE" id="PS51841"/>
    </source>
</evidence>
<dbReference type="SUPFAM" id="SSF56219">
    <property type="entry name" value="DNase I-like"/>
    <property type="match status" value="1"/>
</dbReference>
<protein>
    <submittedName>
        <fullName evidence="4">Extracellular nuclease/putative cell wall-binding protein</fullName>
    </submittedName>
</protein>
<evidence type="ECO:0000256" key="2">
    <source>
        <dbReference type="SAM" id="SignalP"/>
    </source>
</evidence>
<dbReference type="InterPro" id="IPR001322">
    <property type="entry name" value="Lamin_tail_dom"/>
</dbReference>
<dbReference type="Gene3D" id="3.60.10.10">
    <property type="entry name" value="Endonuclease/exonuclease/phosphatase"/>
    <property type="match status" value="1"/>
</dbReference>
<sequence length="1110" mass="113646">MSPSRSIRTRAWCVGVIGAALIAAPLAAAPAHAAETAVFINEFHYDNDGADVGEAIEVAAAPGTDLTGWSIVLYNGSNGASYGTLPLSGTVGATATVVVPAPGMQNGSPDGLALVNGTTVVEFLSYEGVMTATNGPASGMTSVDVGVSQPSNAPVGSSLQRIGTGDVASAFTWTGPATSSFGTINSGQTFAGISGPEIEEPGPAVEATIAEIQGTGSESPFHGDLVITTGIVTAAYPTGGYSGYFIQTQGTGTIGEGHAASDAVFVYSPSTVGSVSIGDLVEVTGEVDEFNGLTEVIVESADDLTIVDDNPATGVTPAAIAIPGTVEGREALEGMLLAPQGDFTVSNNYTTNQYADIGLAVGTAPLIQPTEIARPGTAEYAAVVADNAARAITLDDGASIDFLIGDARNTPLPYLTTDVISVGAPVTFTSPMIFDFRNNTWKLQPTTQLTVENAATVQTAEFGEIRVDEPEDVGGDVSLASFNVLNYFTTTGDELTGCIYYRDRNDNPISVDEGCDARGAANDENLARQQVKIVAAINALDADVVSLAEIENSAAFDTNRDEALSHLVDALNADLDGEVWDFVPSPAAVPADEDVIRSAFIYRSAAIAPIGESSILLNSPAFGNAREPLAQAFRPVGGDESTTFVAIANHFKSKSSGSGPDADQNDGQGASNASRVAQAQALVTFADQQAAAAATDMVFLTGDFNAYTQEDPMKVFYDAGYTDLGSTTGEYTYAFQGRVGSLDHIIASPAAAAAVTGVDIWNINAGEPVALEYSRYNYNATLFYDESVFRSSDHDPVIVGLDLTSDTGITVDRVAGANRYEVASNISQAAYPETAPVVYVASGENYPDALSAGPAAAAEGGPLLLVRPNELPTVIASEIARLQPSKIVVVGGTASVSEGVFNDLAALADETVRIAGANRYEVSRAVAEYAFGAADVPLVYVATGEKFPDALAAGGAAGSQGAPVVLVRGSATDLDADTATLLADLGTSDTRVLGGEASVTPGVFEDVAALTTAVRLGGVDRYEAARSVNADAFDAADRAFVATGANFPDALAGSAWAASAGAPLFLAPGTCVTAGVLADFESLGVDHVTLLGGEASLYPDVFALTPCTGR</sequence>
<feature type="chain" id="PRO_5045448053" evidence="2">
    <location>
        <begin position="34"/>
        <end position="1110"/>
    </location>
</feature>
<proteinExistence type="predicted"/>
<organism evidence="4 5">
    <name type="scientific">Antiquaquibacter oligotrophicus</name>
    <dbReference type="NCBI Taxonomy" id="2880260"/>
    <lineage>
        <taxon>Bacteria</taxon>
        <taxon>Bacillati</taxon>
        <taxon>Actinomycetota</taxon>
        <taxon>Actinomycetes</taxon>
        <taxon>Micrococcales</taxon>
        <taxon>Microbacteriaceae</taxon>
        <taxon>Antiquaquibacter</taxon>
    </lineage>
</organism>
<dbReference type="InterPro" id="IPR005135">
    <property type="entry name" value="Endo/exonuclease/phosphatase"/>
</dbReference>
<feature type="signal peptide" evidence="2">
    <location>
        <begin position="1"/>
        <end position="33"/>
    </location>
</feature>
<evidence type="ECO:0000313" key="5">
    <source>
        <dbReference type="Proteomes" id="UP001160142"/>
    </source>
</evidence>
<name>A0ABT6KJJ8_9MICO</name>
<dbReference type="EMBL" id="JARXVQ010000001">
    <property type="protein sequence ID" value="MDH6180164.1"/>
    <property type="molecule type" value="Genomic_DNA"/>
</dbReference>
<evidence type="ECO:0000256" key="1">
    <source>
        <dbReference type="SAM" id="MobiDB-lite"/>
    </source>
</evidence>
<dbReference type="Pfam" id="PF03372">
    <property type="entry name" value="Exo_endo_phos"/>
    <property type="match status" value="1"/>
</dbReference>
<dbReference type="CDD" id="cd10283">
    <property type="entry name" value="MnuA_DNase1-like"/>
    <property type="match status" value="1"/>
</dbReference>
<dbReference type="InterPro" id="IPR007253">
    <property type="entry name" value="Cell_wall-bd_2"/>
</dbReference>
<dbReference type="CDD" id="cd04486">
    <property type="entry name" value="YhcR_OBF_like"/>
    <property type="match status" value="1"/>
</dbReference>
<accession>A0ABT6KJJ8</accession>
<dbReference type="NCBIfam" id="NF033681">
    <property type="entry name" value="ExeM_NucH_DNase"/>
    <property type="match status" value="1"/>
</dbReference>
<evidence type="ECO:0000313" key="4">
    <source>
        <dbReference type="EMBL" id="MDH6180164.1"/>
    </source>
</evidence>
<dbReference type="InterPro" id="IPR047971">
    <property type="entry name" value="ExeM-like"/>
</dbReference>
<reference evidence="4 5" key="1">
    <citation type="submission" date="2023-04" db="EMBL/GenBank/DDBJ databases">
        <title>Genome Encyclopedia of Bacteria and Archaea VI: Functional Genomics of Type Strains.</title>
        <authorList>
            <person name="Whitman W."/>
        </authorList>
    </citation>
    <scope>NUCLEOTIDE SEQUENCE [LARGE SCALE GENOMIC DNA]</scope>
    <source>
        <strain evidence="4 5">SG_E_30_P1</strain>
    </source>
</reference>
<keyword evidence="2" id="KW-0732">Signal</keyword>
<dbReference type="PANTHER" id="PTHR42834">
    <property type="entry name" value="ENDONUCLEASE/EXONUCLEASE/PHOSPHATASE FAMILY PROTEIN (AFU_ORTHOLOGUE AFUA_3G09210)"/>
    <property type="match status" value="1"/>
</dbReference>
<comment type="caution">
    <text evidence="4">The sequence shown here is derived from an EMBL/GenBank/DDBJ whole genome shotgun (WGS) entry which is preliminary data.</text>
</comment>
<feature type="region of interest" description="Disordered" evidence="1">
    <location>
        <begin position="653"/>
        <end position="673"/>
    </location>
</feature>
<dbReference type="Proteomes" id="UP001160142">
    <property type="component" value="Unassembled WGS sequence"/>
</dbReference>
<dbReference type="Gene3D" id="3.40.50.12090">
    <property type="match status" value="1"/>
</dbReference>
<gene>
    <name evidence="4" type="ORF">M2152_000346</name>
</gene>